<dbReference type="InterPro" id="IPR011009">
    <property type="entry name" value="Kinase-like_dom_sf"/>
</dbReference>
<protein>
    <recommendedName>
        <fullName evidence="12">Tyrosine-protein kinase</fullName>
        <ecNumber evidence="12">2.7.10.2</ecNumber>
    </recommendedName>
</protein>
<dbReference type="SMART" id="SM00055">
    <property type="entry name" value="FCH"/>
    <property type="match status" value="1"/>
</dbReference>
<feature type="binding site" evidence="11">
    <location>
        <position position="591"/>
    </location>
    <ligand>
        <name>ATP</name>
        <dbReference type="ChEBI" id="CHEBI:30616"/>
    </ligand>
</feature>
<evidence type="ECO:0000313" key="17">
    <source>
        <dbReference type="Ensembl" id="ENSSDAP00000003071.1"/>
    </source>
</evidence>
<dbReference type="InterPro" id="IPR050198">
    <property type="entry name" value="Non-receptor_tyrosine_kinases"/>
</dbReference>
<dbReference type="PROSITE" id="PS50001">
    <property type="entry name" value="SH2"/>
    <property type="match status" value="1"/>
</dbReference>
<dbReference type="GO" id="GO:0005524">
    <property type="term" value="F:ATP binding"/>
    <property type="evidence" value="ECO:0007669"/>
    <property type="project" value="UniProtKB-UniRule"/>
</dbReference>
<dbReference type="FunFam" id="3.30.200.20:FF:000089">
    <property type="entry name" value="Tyrosine-protein kinase"/>
    <property type="match status" value="1"/>
</dbReference>
<feature type="domain" description="SH2" evidence="14">
    <location>
        <begin position="460"/>
        <end position="550"/>
    </location>
</feature>
<dbReference type="PANTHER" id="PTHR24418">
    <property type="entry name" value="TYROSINE-PROTEIN KINASE"/>
    <property type="match status" value="1"/>
</dbReference>
<dbReference type="Pfam" id="PF07714">
    <property type="entry name" value="PK_Tyr_Ser-Thr"/>
    <property type="match status" value="1"/>
</dbReference>
<evidence type="ECO:0000256" key="1">
    <source>
        <dbReference type="ARBA" id="ARBA00022553"/>
    </source>
</evidence>
<evidence type="ECO:0000256" key="12">
    <source>
        <dbReference type="RuleBase" id="RU362096"/>
    </source>
</evidence>
<keyword evidence="4 12" id="KW-0418">Kinase</keyword>
<dbReference type="InterPro" id="IPR000980">
    <property type="entry name" value="SH2"/>
</dbReference>
<evidence type="ECO:0000256" key="10">
    <source>
        <dbReference type="PROSITE-ProRule" id="PRU01077"/>
    </source>
</evidence>
<dbReference type="FunFam" id="1.20.1270.60:FF:000029">
    <property type="entry name" value="Tyrosine-protein kinase"/>
    <property type="match status" value="1"/>
</dbReference>
<feature type="coiled-coil region" evidence="13">
    <location>
        <begin position="302"/>
        <end position="380"/>
    </location>
</feature>
<evidence type="ECO:0000259" key="15">
    <source>
        <dbReference type="PROSITE" id="PS50011"/>
    </source>
</evidence>
<dbReference type="InterPro" id="IPR020635">
    <property type="entry name" value="Tyr_kinase_cat_dom"/>
</dbReference>
<keyword evidence="3 11" id="KW-0547">Nucleotide-binding</keyword>
<reference evidence="17" key="1">
    <citation type="submission" date="2025-08" db="UniProtKB">
        <authorList>
            <consortium name="Ensembl"/>
        </authorList>
    </citation>
    <scope>IDENTIFICATION</scope>
</reference>
<evidence type="ECO:0000256" key="5">
    <source>
        <dbReference type="ARBA" id="ARBA00022840"/>
    </source>
</evidence>
<dbReference type="Pfam" id="PF00611">
    <property type="entry name" value="FCH"/>
    <property type="match status" value="1"/>
</dbReference>
<dbReference type="PROSITE" id="PS00107">
    <property type="entry name" value="PROTEIN_KINASE_ATP"/>
    <property type="match status" value="1"/>
</dbReference>
<feature type="domain" description="Protein kinase" evidence="15">
    <location>
        <begin position="563"/>
        <end position="644"/>
    </location>
</feature>
<feature type="domain" description="F-BAR" evidence="16">
    <location>
        <begin position="1"/>
        <end position="259"/>
    </location>
</feature>
<keyword evidence="5 11" id="KW-0067">ATP-binding</keyword>
<dbReference type="InterPro" id="IPR035849">
    <property type="entry name" value="Fes/Fps/Fer_SH2"/>
</dbReference>
<dbReference type="Pfam" id="PF00017">
    <property type="entry name" value="SH2"/>
    <property type="match status" value="1"/>
</dbReference>
<evidence type="ECO:0000256" key="6">
    <source>
        <dbReference type="ARBA" id="ARBA00023054"/>
    </source>
</evidence>
<dbReference type="SMART" id="SM00219">
    <property type="entry name" value="TyrKc"/>
    <property type="match status" value="1"/>
</dbReference>
<comment type="catalytic activity">
    <reaction evidence="8 12">
        <text>L-tyrosyl-[protein] + ATP = O-phospho-L-tyrosyl-[protein] + ADP + H(+)</text>
        <dbReference type="Rhea" id="RHEA:10596"/>
        <dbReference type="Rhea" id="RHEA-COMP:10136"/>
        <dbReference type="Rhea" id="RHEA-COMP:20101"/>
        <dbReference type="ChEBI" id="CHEBI:15378"/>
        <dbReference type="ChEBI" id="CHEBI:30616"/>
        <dbReference type="ChEBI" id="CHEBI:46858"/>
        <dbReference type="ChEBI" id="CHEBI:61978"/>
        <dbReference type="ChEBI" id="CHEBI:456216"/>
        <dbReference type="EC" id="2.7.10.2"/>
    </reaction>
</comment>
<dbReference type="AlphaFoldDB" id="A0A8C9P419"/>
<dbReference type="SUPFAM" id="SSF55550">
    <property type="entry name" value="SH2 domain"/>
    <property type="match status" value="1"/>
</dbReference>
<sequence length="644" mass="74141">MGFGSDLKNSHEAVLKLQDWELRLLETVKKFMALRIKSDKEYASSLQNLCNQVDKESTVQMNYVSNVSQSWLLMIKQTEQLSRIMKTHAEDLNSGPLHRLTMMIKDKQQVKKSYVGVHQQIEAEMIKVTKTELEKLKSSYRQLIKEMNSAKEKYKEALAKGKETEKAKERYDKATMKLHMLHNQYVLALKGAQLHQNQYHDNTLPLLLDSLQKMQEEMIRALKGIFDEYSQITSLVTEEIVNVHKEIQLSVEQIDPSTEYNNFIDVHRTTAAQEQEIEFDTSLLEENENLQANEIMWNNLTAESLQVMLKTLAEELMQTQQMLLNKEEAVLELEKRIEESSKTCEKKSDIVLLLSQKQTLEELKQSVQQLKCTEAKFAAQKELLEQKVQENDGKEPPPIVNYEEDARSVTSMERKERLSKFESIRHSIAGIIRSPKSVLGSSALSDVISISEKPLAEQDWYHGAIPRIEAQDLLKQQGDFLVRESHGKPGEYVLSVYSDGQRRHFIIQFVDNLYRFEGTGFTNIPQLIDHHYTTKQVITKKSGVVLLNPIPKDKKWILNHEDVTLGELLGKGNFGEVYKGTLKDKTNVAVKTCKEDLPQELKIKFLQEAKILKQYDHPNIVKLIGVCTQRQPVYIIMELVPGNI</sequence>
<evidence type="ECO:0000256" key="11">
    <source>
        <dbReference type="PROSITE-ProRule" id="PRU10141"/>
    </source>
</evidence>
<dbReference type="InterPro" id="IPR001060">
    <property type="entry name" value="FCH_dom"/>
</dbReference>
<keyword evidence="18" id="KW-1185">Reference proteome</keyword>
<evidence type="ECO:0000259" key="14">
    <source>
        <dbReference type="PROSITE" id="PS50001"/>
    </source>
</evidence>
<dbReference type="Gene3D" id="1.10.287.160">
    <property type="entry name" value="HR1 repeat"/>
    <property type="match status" value="1"/>
</dbReference>
<dbReference type="PROSITE" id="PS50011">
    <property type="entry name" value="PROTEIN_KINASE_DOM"/>
    <property type="match status" value="1"/>
</dbReference>
<keyword evidence="2 12" id="KW-0808">Transferase</keyword>
<dbReference type="InterPro" id="IPR000719">
    <property type="entry name" value="Prot_kinase_dom"/>
</dbReference>
<dbReference type="InterPro" id="IPR031160">
    <property type="entry name" value="F_BAR_dom"/>
</dbReference>
<dbReference type="Proteomes" id="UP000694422">
    <property type="component" value="Unplaced"/>
</dbReference>
<feature type="coiled-coil region" evidence="13">
    <location>
        <begin position="126"/>
        <end position="167"/>
    </location>
</feature>
<comment type="similarity">
    <text evidence="12">Belongs to the protein kinase superfamily. Tyr protein kinase family.</text>
</comment>
<dbReference type="Gene3D" id="1.20.1270.60">
    <property type="entry name" value="Arfaptin homology (AH) domain/BAR domain"/>
    <property type="match status" value="1"/>
</dbReference>
<evidence type="ECO:0000256" key="13">
    <source>
        <dbReference type="SAM" id="Coils"/>
    </source>
</evidence>
<evidence type="ECO:0000256" key="2">
    <source>
        <dbReference type="ARBA" id="ARBA00022679"/>
    </source>
</evidence>
<keyword evidence="7 12" id="KW-0829">Tyrosine-protein kinase</keyword>
<evidence type="ECO:0000256" key="3">
    <source>
        <dbReference type="ARBA" id="ARBA00022741"/>
    </source>
</evidence>
<organism evidence="17 18">
    <name type="scientific">Spermophilus dauricus</name>
    <name type="common">Daurian ground squirrel</name>
    <dbReference type="NCBI Taxonomy" id="99837"/>
    <lineage>
        <taxon>Eukaryota</taxon>
        <taxon>Metazoa</taxon>
        <taxon>Chordata</taxon>
        <taxon>Craniata</taxon>
        <taxon>Vertebrata</taxon>
        <taxon>Euteleostomi</taxon>
        <taxon>Mammalia</taxon>
        <taxon>Eutheria</taxon>
        <taxon>Euarchontoglires</taxon>
        <taxon>Glires</taxon>
        <taxon>Rodentia</taxon>
        <taxon>Sciuromorpha</taxon>
        <taxon>Sciuridae</taxon>
        <taxon>Xerinae</taxon>
        <taxon>Marmotini</taxon>
        <taxon>Spermophilus</taxon>
    </lineage>
</organism>
<dbReference type="FunFam" id="1.10.287.160:FF:000005">
    <property type="entry name" value="Tyrosine-protein kinase"/>
    <property type="match status" value="1"/>
</dbReference>
<dbReference type="FunFam" id="3.30.505.10:FF:000020">
    <property type="entry name" value="Tyrosine-protein kinase"/>
    <property type="match status" value="1"/>
</dbReference>
<dbReference type="SUPFAM" id="SSF103657">
    <property type="entry name" value="BAR/IMD domain-like"/>
    <property type="match status" value="1"/>
</dbReference>
<keyword evidence="1" id="KW-0597">Phosphoprotein</keyword>
<dbReference type="SUPFAM" id="SSF56112">
    <property type="entry name" value="Protein kinase-like (PK-like)"/>
    <property type="match status" value="1"/>
</dbReference>
<dbReference type="PROSITE" id="PS51741">
    <property type="entry name" value="F_BAR"/>
    <property type="match status" value="1"/>
</dbReference>
<keyword evidence="6 10" id="KW-0175">Coiled coil</keyword>
<accession>A0A8C9P419</accession>
<reference evidence="17" key="2">
    <citation type="submission" date="2025-09" db="UniProtKB">
        <authorList>
            <consortium name="Ensembl"/>
        </authorList>
    </citation>
    <scope>IDENTIFICATION</scope>
</reference>
<dbReference type="SMART" id="SM00252">
    <property type="entry name" value="SH2"/>
    <property type="match status" value="1"/>
</dbReference>
<keyword evidence="9" id="KW-0727">SH2 domain</keyword>
<dbReference type="Ensembl" id="ENSSDAT00000003549.1">
    <property type="protein sequence ID" value="ENSSDAP00000003071.1"/>
    <property type="gene ID" value="ENSSDAG00000002741.1"/>
</dbReference>
<evidence type="ECO:0000256" key="4">
    <source>
        <dbReference type="ARBA" id="ARBA00022777"/>
    </source>
</evidence>
<dbReference type="Gene3D" id="3.30.505.10">
    <property type="entry name" value="SH2 domain"/>
    <property type="match status" value="1"/>
</dbReference>
<evidence type="ECO:0000256" key="7">
    <source>
        <dbReference type="ARBA" id="ARBA00023137"/>
    </source>
</evidence>
<evidence type="ECO:0000256" key="9">
    <source>
        <dbReference type="PROSITE-ProRule" id="PRU00191"/>
    </source>
</evidence>
<dbReference type="InterPro" id="IPR027267">
    <property type="entry name" value="AH/BAR_dom_sf"/>
</dbReference>
<evidence type="ECO:0000259" key="16">
    <source>
        <dbReference type="PROSITE" id="PS51741"/>
    </source>
</evidence>
<evidence type="ECO:0000313" key="18">
    <source>
        <dbReference type="Proteomes" id="UP000694422"/>
    </source>
</evidence>
<dbReference type="CDD" id="cd10361">
    <property type="entry name" value="SH2_Fps_family"/>
    <property type="match status" value="1"/>
</dbReference>
<dbReference type="InterPro" id="IPR001245">
    <property type="entry name" value="Ser-Thr/Tyr_kinase_cat_dom"/>
</dbReference>
<dbReference type="PRINTS" id="PR00401">
    <property type="entry name" value="SH2DOMAIN"/>
</dbReference>
<dbReference type="InterPro" id="IPR036860">
    <property type="entry name" value="SH2_dom_sf"/>
</dbReference>
<proteinExistence type="inferred from homology"/>
<dbReference type="InterPro" id="IPR017441">
    <property type="entry name" value="Protein_kinase_ATP_BS"/>
</dbReference>
<name>A0A8C9P419_SPEDA</name>
<dbReference type="EC" id="2.7.10.2" evidence="12"/>
<evidence type="ECO:0000256" key="8">
    <source>
        <dbReference type="ARBA" id="ARBA00051245"/>
    </source>
</evidence>
<dbReference type="GO" id="GO:0004715">
    <property type="term" value="F:non-membrane spanning protein tyrosine kinase activity"/>
    <property type="evidence" value="ECO:0007669"/>
    <property type="project" value="UniProtKB-EC"/>
</dbReference>
<dbReference type="Gene3D" id="3.30.200.20">
    <property type="entry name" value="Phosphorylase Kinase, domain 1"/>
    <property type="match status" value="1"/>
</dbReference>